<name>A0A975IEE6_9SPIR</name>
<proteinExistence type="inferred from homology"/>
<organism evidence="3 4">
    <name type="scientific">Treponema parvum</name>
    <dbReference type="NCBI Taxonomy" id="138851"/>
    <lineage>
        <taxon>Bacteria</taxon>
        <taxon>Pseudomonadati</taxon>
        <taxon>Spirochaetota</taxon>
        <taxon>Spirochaetia</taxon>
        <taxon>Spirochaetales</taxon>
        <taxon>Treponemataceae</taxon>
        <taxon>Treponema</taxon>
    </lineage>
</organism>
<sequence>MKKIGLMLLAALFVVPLFAAGSNESAFPDPEKTITIVVPHAAGGSTDLIFRALVEDLKKATGQNFIVTNIPGAGSATGTNEVINGSADGYTLLGSGTHTTAATMQGLTEGYKALDYIAALNWDPFIIAVRNDKPWKSLKELETAAKSNPGKITFGNAGMGGATGVASVGINLALNKIFNVTPFKGGADLIASVLGGHCDVGIFSQSEVKANKASLRPLAILGEKHSSIPDLADVPTIAEAGYPGLSIPSGSFRSLTVKKGTPEAAKKWLADAVEKAFYSDGFQKFMKTNGFIQSFHKLDDFAAYDATIIADYEPILKEAGLYKMK</sequence>
<evidence type="ECO:0000313" key="4">
    <source>
        <dbReference type="Proteomes" id="UP000671908"/>
    </source>
</evidence>
<feature type="signal peptide" evidence="2">
    <location>
        <begin position="1"/>
        <end position="19"/>
    </location>
</feature>
<comment type="similarity">
    <text evidence="1">Belongs to the UPF0065 (bug) family.</text>
</comment>
<keyword evidence="4" id="KW-1185">Reference proteome</keyword>
<dbReference type="Gene3D" id="3.40.190.10">
    <property type="entry name" value="Periplasmic binding protein-like II"/>
    <property type="match status" value="1"/>
</dbReference>
<dbReference type="InterPro" id="IPR042100">
    <property type="entry name" value="Bug_dom1"/>
</dbReference>
<reference evidence="3 4" key="1">
    <citation type="journal article" date="2021" name="Microbiol. Resour. Announc.">
        <title>Complete Genome Sequences of Three Human Oral Treponema parvum Isolates.</title>
        <authorList>
            <person name="Zeng H."/>
            <person name="Watt R.M."/>
        </authorList>
    </citation>
    <scope>NUCLEOTIDE SEQUENCE [LARGE SCALE GENOMIC DNA]</scope>
    <source>
        <strain evidence="3 4">ATCC 700770</strain>
    </source>
</reference>
<accession>A0A975IEE6</accession>
<dbReference type="SUPFAM" id="SSF53850">
    <property type="entry name" value="Periplasmic binding protein-like II"/>
    <property type="match status" value="1"/>
</dbReference>
<dbReference type="KEGG" id="tpav:HRQ91_04700"/>
<dbReference type="RefSeq" id="WP_210120488.1">
    <property type="nucleotide sequence ID" value="NZ_CP054142.1"/>
</dbReference>
<dbReference type="Pfam" id="PF03401">
    <property type="entry name" value="TctC"/>
    <property type="match status" value="1"/>
</dbReference>
<dbReference type="Gene3D" id="3.40.190.150">
    <property type="entry name" value="Bordetella uptake gene, domain 1"/>
    <property type="match status" value="1"/>
</dbReference>
<dbReference type="InterPro" id="IPR005064">
    <property type="entry name" value="BUG"/>
</dbReference>
<dbReference type="Proteomes" id="UP000671908">
    <property type="component" value="Chromosome"/>
</dbReference>
<dbReference type="AlphaFoldDB" id="A0A975IEE6"/>
<feature type="chain" id="PRO_5036787905" evidence="2">
    <location>
        <begin position="20"/>
        <end position="325"/>
    </location>
</feature>
<keyword evidence="2" id="KW-0732">Signal</keyword>
<evidence type="ECO:0000313" key="3">
    <source>
        <dbReference type="EMBL" id="QTQ13813.1"/>
    </source>
</evidence>
<dbReference type="PANTHER" id="PTHR42928:SF5">
    <property type="entry name" value="BLR1237 PROTEIN"/>
    <property type="match status" value="1"/>
</dbReference>
<evidence type="ECO:0000256" key="1">
    <source>
        <dbReference type="ARBA" id="ARBA00006987"/>
    </source>
</evidence>
<gene>
    <name evidence="3" type="ORF">HRQ91_04700</name>
</gene>
<protein>
    <submittedName>
        <fullName evidence="3">Tripartite tricarboxylate transporter substrate binding protein</fullName>
    </submittedName>
</protein>
<dbReference type="EMBL" id="CP054142">
    <property type="protein sequence ID" value="QTQ13813.1"/>
    <property type="molecule type" value="Genomic_DNA"/>
</dbReference>
<dbReference type="PANTHER" id="PTHR42928">
    <property type="entry name" value="TRICARBOXYLATE-BINDING PROTEIN"/>
    <property type="match status" value="1"/>
</dbReference>
<evidence type="ECO:0000256" key="2">
    <source>
        <dbReference type="SAM" id="SignalP"/>
    </source>
</evidence>
<dbReference type="CDD" id="cd07012">
    <property type="entry name" value="PBP2_Bug_TTT"/>
    <property type="match status" value="1"/>
</dbReference>
<dbReference type="PIRSF" id="PIRSF017082">
    <property type="entry name" value="YflP"/>
    <property type="match status" value="1"/>
</dbReference>